<dbReference type="SUPFAM" id="SSF54593">
    <property type="entry name" value="Glyoxalase/Bleomycin resistance protein/Dihydroxybiphenyl dioxygenase"/>
    <property type="match status" value="1"/>
</dbReference>
<keyword evidence="3" id="KW-1185">Reference proteome</keyword>
<dbReference type="InterPro" id="IPR029068">
    <property type="entry name" value="Glyas_Bleomycin-R_OHBP_Dase"/>
</dbReference>
<sequence length="246" mass="26787">MTRLRLRQLVIAAETSEVADQLQSVLDLGEPFADPGVAEFGLENAVFAIGDQFLEVIWPVKDDAPVQRFLKRNGEGGYMAIFQTDDIKAARARLDGAGIRRVWNIDLDDIAASHIHPADVGAAIVSLDEAHPWESWRWAGPHWESNSIEGELSGAILESPDPNALASRWAAALGVPASTHPDVTRIQLEDDQTLVFQPGEETKLEGFCITLNSAMKALERADKLDLHSNGDGVHIGGVRLVLNNEA</sequence>
<dbReference type="InterPro" id="IPR025870">
    <property type="entry name" value="Glyoxalase-like_dom"/>
</dbReference>
<dbReference type="Proteomes" id="UP000266385">
    <property type="component" value="Unassembled WGS sequence"/>
</dbReference>
<dbReference type="EMBL" id="QWFX01000005">
    <property type="protein sequence ID" value="RIJ32880.1"/>
    <property type="molecule type" value="Genomic_DNA"/>
</dbReference>
<dbReference type="Gene3D" id="3.10.180.10">
    <property type="entry name" value="2,3-Dihydroxybiphenyl 1,2-Dioxygenase, domain 1"/>
    <property type="match status" value="1"/>
</dbReference>
<proteinExistence type="predicted"/>
<name>A0A399RM97_9PROT</name>
<evidence type="ECO:0000313" key="2">
    <source>
        <dbReference type="EMBL" id="RIJ32880.1"/>
    </source>
</evidence>
<dbReference type="OrthoDB" id="7054074at2"/>
<dbReference type="RefSeq" id="WP_119374961.1">
    <property type="nucleotide sequence ID" value="NZ_QWFX01000005.1"/>
</dbReference>
<accession>A0A399RM97</accession>
<dbReference type="AlphaFoldDB" id="A0A399RM97"/>
<dbReference type="Pfam" id="PF13468">
    <property type="entry name" value="Glyoxalase_3"/>
    <property type="match status" value="1"/>
</dbReference>
<feature type="domain" description="Glyoxalase-like" evidence="1">
    <location>
        <begin position="27"/>
        <end position="171"/>
    </location>
</feature>
<evidence type="ECO:0000313" key="3">
    <source>
        <dbReference type="Proteomes" id="UP000266385"/>
    </source>
</evidence>
<organism evidence="2 3">
    <name type="scientific">Henriciella mobilis</name>
    <dbReference type="NCBI Taxonomy" id="2305467"/>
    <lineage>
        <taxon>Bacteria</taxon>
        <taxon>Pseudomonadati</taxon>
        <taxon>Pseudomonadota</taxon>
        <taxon>Alphaproteobacteria</taxon>
        <taxon>Hyphomonadales</taxon>
        <taxon>Hyphomonadaceae</taxon>
        <taxon>Henriciella</taxon>
    </lineage>
</organism>
<protein>
    <recommendedName>
        <fullName evidence="1">Glyoxalase-like domain-containing protein</fullName>
    </recommendedName>
</protein>
<comment type="caution">
    <text evidence="2">The sequence shown here is derived from an EMBL/GenBank/DDBJ whole genome shotgun (WGS) entry which is preliminary data.</text>
</comment>
<reference evidence="2 3" key="1">
    <citation type="submission" date="2018-08" db="EMBL/GenBank/DDBJ databases">
        <title>Henriciella mobilis sp. nov., isolated from seawater.</title>
        <authorList>
            <person name="Cheng H."/>
            <person name="Wu Y.-H."/>
            <person name="Xu X.-W."/>
            <person name="Guo L.-L."/>
        </authorList>
    </citation>
    <scope>NUCLEOTIDE SEQUENCE [LARGE SCALE GENOMIC DNA]</scope>
    <source>
        <strain evidence="2 3">JN25</strain>
    </source>
</reference>
<evidence type="ECO:0000259" key="1">
    <source>
        <dbReference type="Pfam" id="PF13468"/>
    </source>
</evidence>
<gene>
    <name evidence="2" type="ORF">D1223_03270</name>
</gene>